<dbReference type="FunCoup" id="K0KPZ0">
    <property type="interactions" value="100"/>
</dbReference>
<sequence length="930" mass="107453">MPPKGINVPQFTRETKLDLLFQSLSQFIEIDENDSNDALTQLYDKIDQDGNQEETNRLVKLQIVMDKCFQYLIQIQNHSLIQMESNRKSNDPEKSHLITISLHDMKYFNELLNIIIIQGVYSCLPKGIGIPLEQRRLKNFNKKTKKFSYQKIPNSNELLLYIIKQLETIFDKGGDVKELLLKGSGLTDIFTGLITLILDHDSNLINVFNKFELKSDTYNLFSIYTILLQTTTNPKYQSFISERLTNLTINRSNGVITLIDFIVGIRDDEEINIDKFNNVNRILMSKPKNLSSVIYFNKLFDQIYEILVFVNRPIMLSVIVNFIRILYFKNKKIIQDFLFKRIWKLLNPITTNFHNGDTIVDAKQLNDVINVLISLTKETTPEFLNELYSQIILNLWAYYLYLRKKNHDFASILENLLTSFFTITSNNEFLENIILNLAKTSGENWEFQTILENKLSKIVKTNDLETISSEEIFDDLDVGLNSIVSILKNLDNDIIRKQFLIVLNRWITKQTTTVTTLNDENPFLILIDLKFLEKINDNFKDSLMDKPEDLLIVIEKLLVSKSLGKDALEIETNDNLEENGEVDSDDEDENDDQVSSSGGGIGVLLELLSAILSETNESELFKHKTTLEKISKILTKFSDDKQCIALHKRIEFFLKTDHKSTPINDELSKDKELLEKAITSINDPLTPIRAHGLYLLRQLIIKKSSVLTLDFVLELHIVQLQDQEPFIYLNVIRSLNELIEFDQEGTLEFLLKFYNNSEEKLDDRLKIGEVLIKFIEKSGELFMGHLANNVISTNLQIIRDFNQDNRIRMSSMSIIGQSLRTNAIGLDSFIKDALDCSIGILEFEKDVIMLRSSIVLINDLISFGGLEIVPRGYGEKLKNLLEYTKINPEVDYLLLEQINKVLEIINELILIKFKPVLNNQFDNLKIQELK</sequence>
<dbReference type="InterPro" id="IPR019451">
    <property type="entry name" value="Rtp1_C1"/>
</dbReference>
<dbReference type="Pfam" id="PF23565">
    <property type="entry name" value="ARM_TANGO6"/>
    <property type="match status" value="1"/>
</dbReference>
<dbReference type="InterPro" id="IPR039600">
    <property type="entry name" value="TANGO6/Rtp1"/>
</dbReference>
<comment type="caution">
    <text evidence="5">The sequence shown here is derived from an EMBL/GenBank/DDBJ whole genome shotgun (WGS) entry which is preliminary data.</text>
</comment>
<keyword evidence="6" id="KW-1185">Reference proteome</keyword>
<evidence type="ECO:0000259" key="4">
    <source>
        <dbReference type="Pfam" id="PF23565"/>
    </source>
</evidence>
<protein>
    <submittedName>
        <fullName evidence="5">Uncharacterized protein</fullName>
    </submittedName>
</protein>
<evidence type="ECO:0000259" key="3">
    <source>
        <dbReference type="Pfam" id="PF10363"/>
    </source>
</evidence>
<dbReference type="AlphaFoldDB" id="K0KPZ0"/>
<dbReference type="InterPro" id="IPR016024">
    <property type="entry name" value="ARM-type_fold"/>
</dbReference>
<dbReference type="EMBL" id="CAIF01000179">
    <property type="protein sequence ID" value="CCH45096.1"/>
    <property type="molecule type" value="Genomic_DNA"/>
</dbReference>
<feature type="compositionally biased region" description="Acidic residues" evidence="2">
    <location>
        <begin position="574"/>
        <end position="592"/>
    </location>
</feature>
<comment type="similarity">
    <text evidence="1">Belongs to the Tango6 family.</text>
</comment>
<evidence type="ECO:0000313" key="5">
    <source>
        <dbReference type="EMBL" id="CCH45096.1"/>
    </source>
</evidence>
<dbReference type="eggNOG" id="KOG4653">
    <property type="taxonomic scope" value="Eukaryota"/>
</dbReference>
<feature type="domain" description="TANGO6 HEAT repeat" evidence="4">
    <location>
        <begin position="251"/>
        <end position="431"/>
    </location>
</feature>
<organism evidence="5 6">
    <name type="scientific">Wickerhamomyces ciferrii (strain ATCC 14091 / BCRC 22168 / CBS 111 / JCM 3599 / NBRC 0793 / NRRL Y-1031 F-60-10)</name>
    <name type="common">Yeast</name>
    <name type="synonym">Pichia ciferrii</name>
    <dbReference type="NCBI Taxonomy" id="1206466"/>
    <lineage>
        <taxon>Eukaryota</taxon>
        <taxon>Fungi</taxon>
        <taxon>Dikarya</taxon>
        <taxon>Ascomycota</taxon>
        <taxon>Saccharomycotina</taxon>
        <taxon>Saccharomycetes</taxon>
        <taxon>Phaffomycetales</taxon>
        <taxon>Wickerhamomycetaceae</taxon>
        <taxon>Wickerhamomyces</taxon>
    </lineage>
</organism>
<dbReference type="GO" id="GO:0009306">
    <property type="term" value="P:protein secretion"/>
    <property type="evidence" value="ECO:0007669"/>
    <property type="project" value="TreeGrafter"/>
</dbReference>
<gene>
    <name evidence="5" type="ORF">BN7_4674</name>
</gene>
<evidence type="ECO:0000256" key="1">
    <source>
        <dbReference type="ARBA" id="ARBA00005724"/>
    </source>
</evidence>
<feature type="domain" description="RNA polymerase II assembly factor Rtp1 C-terminal" evidence="3">
    <location>
        <begin position="674"/>
        <end position="781"/>
    </location>
</feature>
<dbReference type="SUPFAM" id="SSF48371">
    <property type="entry name" value="ARM repeat"/>
    <property type="match status" value="1"/>
</dbReference>
<dbReference type="HOGENOM" id="CLU_006300_1_0_1"/>
<dbReference type="PANTHER" id="PTHR20959:SF1">
    <property type="entry name" value="TRANSPORT AND GOLGI ORGANIZATION PROTEIN 6 HOMOLOG"/>
    <property type="match status" value="1"/>
</dbReference>
<feature type="region of interest" description="Disordered" evidence="2">
    <location>
        <begin position="574"/>
        <end position="597"/>
    </location>
</feature>
<reference evidence="5 6" key="1">
    <citation type="journal article" date="2012" name="Eukaryot. Cell">
        <title>Draft genome sequence of Wickerhamomyces ciferrii NRRL Y-1031 F-60-10.</title>
        <authorList>
            <person name="Schneider J."/>
            <person name="Andrea H."/>
            <person name="Blom J."/>
            <person name="Jaenicke S."/>
            <person name="Ruckert C."/>
            <person name="Schorsch C."/>
            <person name="Szczepanowski R."/>
            <person name="Farwick M."/>
            <person name="Goesmann A."/>
            <person name="Puhler A."/>
            <person name="Schaffer S."/>
            <person name="Tauch A."/>
            <person name="Kohler T."/>
            <person name="Brinkrolf K."/>
        </authorList>
    </citation>
    <scope>NUCLEOTIDE SEQUENCE [LARGE SCALE GENOMIC DNA]</scope>
    <source>
        <strain evidence="6">ATCC 14091 / BCRC 22168 / CBS 111 / JCM 3599 / NBRC 0793 / NRRL Y-1031 F-60-10</strain>
    </source>
</reference>
<evidence type="ECO:0000313" key="6">
    <source>
        <dbReference type="Proteomes" id="UP000009328"/>
    </source>
</evidence>
<dbReference type="Pfam" id="PF10363">
    <property type="entry name" value="RTP1_C1"/>
    <property type="match status" value="1"/>
</dbReference>
<accession>K0KPZ0</accession>
<proteinExistence type="inferred from homology"/>
<dbReference type="PANTHER" id="PTHR20959">
    <property type="entry name" value="TRANSPORT AND GOLGI ORGANIZATION PROTEIN 6 FAMILY MEMBER"/>
    <property type="match status" value="1"/>
</dbReference>
<dbReference type="InterPro" id="IPR057407">
    <property type="entry name" value="HEAT_TANGO6"/>
</dbReference>
<evidence type="ECO:0000256" key="2">
    <source>
        <dbReference type="SAM" id="MobiDB-lite"/>
    </source>
</evidence>
<dbReference type="Proteomes" id="UP000009328">
    <property type="component" value="Unassembled WGS sequence"/>
</dbReference>
<name>K0KPZ0_WICCF</name>
<dbReference type="InParanoid" id="K0KPZ0"/>